<proteinExistence type="inferred from homology"/>
<evidence type="ECO:0000259" key="2">
    <source>
        <dbReference type="Pfam" id="PF01337"/>
    </source>
</evidence>
<gene>
    <name evidence="3" type="ORF">H4O09_05595</name>
</gene>
<dbReference type="Pfam" id="PF01337">
    <property type="entry name" value="Barstar"/>
    <property type="match status" value="1"/>
</dbReference>
<dbReference type="AlphaFoldDB" id="A0A7W3UZB3"/>
<comment type="similarity">
    <text evidence="1">Belongs to the barstar family.</text>
</comment>
<accession>A0A7W3UZB3</accession>
<protein>
    <submittedName>
        <fullName evidence="3">Barstar family protein</fullName>
    </submittedName>
</protein>
<reference evidence="3 4" key="1">
    <citation type="submission" date="2020-08" db="EMBL/GenBank/DDBJ databases">
        <title>Stenotrophomonas sp. W1S232.</title>
        <authorList>
            <person name="Deng Y."/>
        </authorList>
    </citation>
    <scope>NUCLEOTIDE SEQUENCE [LARGE SCALE GENOMIC DNA]</scope>
    <source>
        <strain evidence="3 4">W1S232</strain>
    </source>
</reference>
<dbReference type="EMBL" id="JACIUV010000002">
    <property type="protein sequence ID" value="MBB1116531.1"/>
    <property type="molecule type" value="Genomic_DNA"/>
</dbReference>
<dbReference type="Proteomes" id="UP000550609">
    <property type="component" value="Unassembled WGS sequence"/>
</dbReference>
<dbReference type="Gene3D" id="3.30.370.10">
    <property type="entry name" value="Barstar-like"/>
    <property type="match status" value="1"/>
</dbReference>
<comment type="caution">
    <text evidence="3">The sequence shown here is derived from an EMBL/GenBank/DDBJ whole genome shotgun (WGS) entry which is preliminary data.</text>
</comment>
<evidence type="ECO:0000313" key="4">
    <source>
        <dbReference type="Proteomes" id="UP000550609"/>
    </source>
</evidence>
<dbReference type="SUPFAM" id="SSF52038">
    <property type="entry name" value="Barstar-related"/>
    <property type="match status" value="1"/>
</dbReference>
<name>A0A7W3UZB3_9GAMM</name>
<sequence>MNQHPPAVAPVTGNGVRDIPASMLPELIDAAERAGLRVARLALAGTHDKPTLLALFAAAMAFPDGLGGNWDALADALGDLSWLDAGGHVLVLDGTADLEKADHEVLDTALDILAEAAAGWAMRGVAFQVFTCSEALPVTPG</sequence>
<evidence type="ECO:0000313" key="3">
    <source>
        <dbReference type="EMBL" id="MBB1116531.1"/>
    </source>
</evidence>
<dbReference type="InterPro" id="IPR035905">
    <property type="entry name" value="Barstar-like_sf"/>
</dbReference>
<dbReference type="InterPro" id="IPR000468">
    <property type="entry name" value="Barstar"/>
</dbReference>
<evidence type="ECO:0000256" key="1">
    <source>
        <dbReference type="ARBA" id="ARBA00006845"/>
    </source>
</evidence>
<dbReference type="RefSeq" id="WP_182621786.1">
    <property type="nucleotide sequence ID" value="NZ_JACIUV010000002.1"/>
</dbReference>
<organism evidence="3 4">
    <name type="scientific">Stenotrophomonas koreensis</name>
    <dbReference type="NCBI Taxonomy" id="266128"/>
    <lineage>
        <taxon>Bacteria</taxon>
        <taxon>Pseudomonadati</taxon>
        <taxon>Pseudomonadota</taxon>
        <taxon>Gammaproteobacteria</taxon>
        <taxon>Lysobacterales</taxon>
        <taxon>Lysobacteraceae</taxon>
        <taxon>Stenotrophomonas</taxon>
    </lineage>
</organism>
<feature type="domain" description="Barstar (barnase inhibitor)" evidence="2">
    <location>
        <begin position="37"/>
        <end position="131"/>
    </location>
</feature>